<proteinExistence type="inferred from homology"/>
<reference evidence="8 9" key="1">
    <citation type="submission" date="2019-08" db="EMBL/GenBank/DDBJ databases">
        <title>In-depth cultivation of the pig gut microbiome towards novel bacterial diversity and tailored functional studies.</title>
        <authorList>
            <person name="Wylensek D."/>
            <person name="Hitch T.C.A."/>
            <person name="Clavel T."/>
        </authorList>
    </citation>
    <scope>NUCLEOTIDE SEQUENCE [LARGE SCALE GENOMIC DNA]</scope>
    <source>
        <strain evidence="8 9">WCA-SAB-591-4A-A</strain>
    </source>
</reference>
<dbReference type="SUPFAM" id="SSF51556">
    <property type="entry name" value="Metallo-dependent hydrolases"/>
    <property type="match status" value="1"/>
</dbReference>
<dbReference type="PANTHER" id="PTHR11409">
    <property type="entry name" value="ADENOSINE DEAMINASE"/>
    <property type="match status" value="1"/>
</dbReference>
<evidence type="ECO:0000256" key="1">
    <source>
        <dbReference type="ARBA" id="ARBA00001947"/>
    </source>
</evidence>
<dbReference type="GO" id="GO:0043103">
    <property type="term" value="P:hypoxanthine salvage"/>
    <property type="evidence" value="ECO:0007669"/>
    <property type="project" value="TreeGrafter"/>
</dbReference>
<sequence length="345" mass="38627">MITNKTDYKKAPKIELHCHLDGSLRPESVLDELKVIESENADLNVDKITELLTVPENCSSLVEYLSCFELPLMVMQTRRSIERFTYEVFQDASEENVKYLELRFAPILHTKLGLSLHEVIESSINGMNRAKADFGIEGGIILCCMKNYSEKAAIDTIKAGEKFIGKGIVGIDLAGPEDEGFAKKFIEAMKLARTLGYNITVHAGEAASGKNVYDAITLLGAQRIGHGIRINDSQNAYDIVKKNNILLEVCPTSNVDTNTIVNINLHPVIDYLKDGIGISINTDNRTVSNTTMTKELNLIDSVFGLDMDSYKKIYYNTVESSFASDEVKCRLKRNFEEYYHEFLGI</sequence>
<dbReference type="GO" id="GO:0004000">
    <property type="term" value="F:adenosine deaminase activity"/>
    <property type="evidence" value="ECO:0007669"/>
    <property type="project" value="UniProtKB-ARBA"/>
</dbReference>
<evidence type="ECO:0000256" key="3">
    <source>
        <dbReference type="ARBA" id="ARBA00012784"/>
    </source>
</evidence>
<dbReference type="GO" id="GO:0005829">
    <property type="term" value="C:cytosol"/>
    <property type="evidence" value="ECO:0007669"/>
    <property type="project" value="TreeGrafter"/>
</dbReference>
<dbReference type="Pfam" id="PF00962">
    <property type="entry name" value="A_deaminase"/>
    <property type="match status" value="1"/>
</dbReference>
<dbReference type="EMBL" id="VUNE01000001">
    <property type="protein sequence ID" value="MST62131.1"/>
    <property type="molecule type" value="Genomic_DNA"/>
</dbReference>
<dbReference type="InterPro" id="IPR032466">
    <property type="entry name" value="Metal_Hydrolase"/>
</dbReference>
<dbReference type="CDD" id="cd01320">
    <property type="entry name" value="ADA"/>
    <property type="match status" value="1"/>
</dbReference>
<keyword evidence="5 8" id="KW-0378">Hydrolase</keyword>
<keyword evidence="9" id="KW-1185">Reference proteome</keyword>
<organism evidence="8 9">
    <name type="scientific">Peptostreptococcus porci</name>
    <dbReference type="NCBI Taxonomy" id="2652282"/>
    <lineage>
        <taxon>Bacteria</taxon>
        <taxon>Bacillati</taxon>
        <taxon>Bacillota</taxon>
        <taxon>Clostridia</taxon>
        <taxon>Peptostreptococcales</taxon>
        <taxon>Peptostreptococcaceae</taxon>
        <taxon>Peptostreptococcus</taxon>
    </lineage>
</organism>
<accession>A0A6N7X215</accession>
<keyword evidence="4" id="KW-0479">Metal-binding</keyword>
<dbReference type="GO" id="GO:0006154">
    <property type="term" value="P:adenosine catabolic process"/>
    <property type="evidence" value="ECO:0007669"/>
    <property type="project" value="TreeGrafter"/>
</dbReference>
<dbReference type="Gene3D" id="3.20.20.140">
    <property type="entry name" value="Metal-dependent hydrolases"/>
    <property type="match status" value="1"/>
</dbReference>
<keyword evidence="6" id="KW-0862">Zinc</keyword>
<gene>
    <name evidence="8" type="ORF">FYJ71_03965</name>
</gene>
<dbReference type="EC" id="3.5.4.4" evidence="3"/>
<protein>
    <recommendedName>
        <fullName evidence="3">adenosine deaminase</fullName>
        <ecNumber evidence="3">3.5.4.4</ecNumber>
    </recommendedName>
</protein>
<evidence type="ECO:0000256" key="2">
    <source>
        <dbReference type="ARBA" id="ARBA00006676"/>
    </source>
</evidence>
<dbReference type="InterPro" id="IPR006330">
    <property type="entry name" value="Ado/ade_deaminase"/>
</dbReference>
<comment type="similarity">
    <text evidence="2">Belongs to the metallo-dependent hydrolases superfamily. Adenosine and AMP deaminases family.</text>
</comment>
<evidence type="ECO:0000313" key="9">
    <source>
        <dbReference type="Proteomes" id="UP000440713"/>
    </source>
</evidence>
<dbReference type="PANTHER" id="PTHR11409:SF43">
    <property type="entry name" value="ADENOSINE DEAMINASE"/>
    <property type="match status" value="1"/>
</dbReference>
<name>A0A6N7X215_9FIRM</name>
<evidence type="ECO:0000256" key="6">
    <source>
        <dbReference type="ARBA" id="ARBA00022833"/>
    </source>
</evidence>
<feature type="domain" description="Adenosine deaminase" evidence="7">
    <location>
        <begin position="12"/>
        <end position="333"/>
    </location>
</feature>
<evidence type="ECO:0000313" key="8">
    <source>
        <dbReference type="EMBL" id="MST62131.1"/>
    </source>
</evidence>
<dbReference type="GO" id="GO:0046103">
    <property type="term" value="P:inosine biosynthetic process"/>
    <property type="evidence" value="ECO:0007669"/>
    <property type="project" value="TreeGrafter"/>
</dbReference>
<evidence type="ECO:0000256" key="5">
    <source>
        <dbReference type="ARBA" id="ARBA00022801"/>
    </source>
</evidence>
<dbReference type="InterPro" id="IPR001365">
    <property type="entry name" value="A_deaminase_dom"/>
</dbReference>
<dbReference type="GO" id="GO:0046872">
    <property type="term" value="F:metal ion binding"/>
    <property type="evidence" value="ECO:0007669"/>
    <property type="project" value="UniProtKB-KW"/>
</dbReference>
<dbReference type="Proteomes" id="UP000440713">
    <property type="component" value="Unassembled WGS sequence"/>
</dbReference>
<dbReference type="NCBIfam" id="TIGR01430">
    <property type="entry name" value="aden_deam"/>
    <property type="match status" value="1"/>
</dbReference>
<comment type="cofactor">
    <cofactor evidence="1">
        <name>Zn(2+)</name>
        <dbReference type="ChEBI" id="CHEBI:29105"/>
    </cofactor>
</comment>
<dbReference type="AlphaFoldDB" id="A0A6N7X215"/>
<comment type="caution">
    <text evidence="8">The sequence shown here is derived from an EMBL/GenBank/DDBJ whole genome shotgun (WGS) entry which is preliminary data.</text>
</comment>
<evidence type="ECO:0000256" key="4">
    <source>
        <dbReference type="ARBA" id="ARBA00022723"/>
    </source>
</evidence>
<evidence type="ECO:0000259" key="7">
    <source>
        <dbReference type="Pfam" id="PF00962"/>
    </source>
</evidence>